<organism evidence="9 10">
    <name type="scientific">Actinomadura fulvescens</name>
    <dbReference type="NCBI Taxonomy" id="46160"/>
    <lineage>
        <taxon>Bacteria</taxon>
        <taxon>Bacillati</taxon>
        <taxon>Actinomycetota</taxon>
        <taxon>Actinomycetes</taxon>
        <taxon>Streptosporangiales</taxon>
        <taxon>Thermomonosporaceae</taxon>
        <taxon>Actinomadura</taxon>
    </lineage>
</organism>
<proteinExistence type="predicted"/>
<evidence type="ECO:0000256" key="5">
    <source>
        <dbReference type="ARBA" id="ARBA00022822"/>
    </source>
</evidence>
<evidence type="ECO:0000256" key="4">
    <source>
        <dbReference type="ARBA" id="ARBA00022605"/>
    </source>
</evidence>
<dbReference type="InterPro" id="IPR002028">
    <property type="entry name" value="Trp_synthase_suA"/>
</dbReference>
<comment type="catalytic activity">
    <reaction evidence="8">
        <text>(1S,2R)-1-C-(indol-3-yl)glycerol 3-phosphate + L-serine = D-glyceraldehyde 3-phosphate + L-tryptophan + H2O</text>
        <dbReference type="Rhea" id="RHEA:10532"/>
        <dbReference type="ChEBI" id="CHEBI:15377"/>
        <dbReference type="ChEBI" id="CHEBI:33384"/>
        <dbReference type="ChEBI" id="CHEBI:57912"/>
        <dbReference type="ChEBI" id="CHEBI:58866"/>
        <dbReference type="ChEBI" id="CHEBI:59776"/>
        <dbReference type="EC" id="4.2.1.20"/>
    </reaction>
</comment>
<keyword evidence="7" id="KW-0456">Lyase</keyword>
<comment type="pathway">
    <text evidence="1">Amino-acid biosynthesis; L-tryptophan biosynthesis; L-tryptophan from chorismate: step 5/5.</text>
</comment>
<keyword evidence="5" id="KW-0822">Tryptophan biosynthesis</keyword>
<dbReference type="SUPFAM" id="SSF51366">
    <property type="entry name" value="Ribulose-phoshate binding barrel"/>
    <property type="match status" value="1"/>
</dbReference>
<evidence type="ECO:0000256" key="3">
    <source>
        <dbReference type="ARBA" id="ARBA00012043"/>
    </source>
</evidence>
<dbReference type="InterPro" id="IPR013785">
    <property type="entry name" value="Aldolase_TIM"/>
</dbReference>
<keyword evidence="4" id="KW-0028">Amino-acid biosynthesis</keyword>
<evidence type="ECO:0000256" key="6">
    <source>
        <dbReference type="ARBA" id="ARBA00023141"/>
    </source>
</evidence>
<dbReference type="Gene3D" id="3.20.20.70">
    <property type="entry name" value="Aldolase class I"/>
    <property type="match status" value="1"/>
</dbReference>
<dbReference type="EMBL" id="BAAATD010000001">
    <property type="protein sequence ID" value="GAA2581712.1"/>
    <property type="molecule type" value="Genomic_DNA"/>
</dbReference>
<comment type="subunit">
    <text evidence="2">Tetramer of two alpha and two beta chains.</text>
</comment>
<evidence type="ECO:0000313" key="9">
    <source>
        <dbReference type="EMBL" id="GAA2581712.1"/>
    </source>
</evidence>
<keyword evidence="10" id="KW-1185">Reference proteome</keyword>
<reference evidence="9 10" key="1">
    <citation type="journal article" date="2019" name="Int. J. Syst. Evol. Microbiol.">
        <title>The Global Catalogue of Microorganisms (GCM) 10K type strain sequencing project: providing services to taxonomists for standard genome sequencing and annotation.</title>
        <authorList>
            <consortium name="The Broad Institute Genomics Platform"/>
            <consortium name="The Broad Institute Genome Sequencing Center for Infectious Disease"/>
            <person name="Wu L."/>
            <person name="Ma J."/>
        </authorList>
    </citation>
    <scope>NUCLEOTIDE SEQUENCE [LARGE SCALE GENOMIC DNA]</scope>
    <source>
        <strain evidence="9 10">JCM 6833</strain>
    </source>
</reference>
<evidence type="ECO:0000256" key="2">
    <source>
        <dbReference type="ARBA" id="ARBA00011270"/>
    </source>
</evidence>
<dbReference type="RefSeq" id="WP_344538560.1">
    <property type="nucleotide sequence ID" value="NZ_BAAATD010000001.1"/>
</dbReference>
<protein>
    <recommendedName>
        <fullName evidence="3">tryptophan synthase</fullName>
        <ecNumber evidence="3">4.2.1.20</ecNumber>
    </recommendedName>
</protein>
<dbReference type="Proteomes" id="UP001501509">
    <property type="component" value="Unassembled WGS sequence"/>
</dbReference>
<evidence type="ECO:0000313" key="10">
    <source>
        <dbReference type="Proteomes" id="UP001501509"/>
    </source>
</evidence>
<accession>A0ABN3PG79</accession>
<dbReference type="Pfam" id="PF00290">
    <property type="entry name" value="Trp_syntA"/>
    <property type="match status" value="1"/>
</dbReference>
<dbReference type="PANTHER" id="PTHR43406:SF1">
    <property type="entry name" value="TRYPTOPHAN SYNTHASE ALPHA CHAIN, CHLOROPLASTIC"/>
    <property type="match status" value="1"/>
</dbReference>
<keyword evidence="6" id="KW-0057">Aromatic amino acid biosynthesis</keyword>
<evidence type="ECO:0000256" key="1">
    <source>
        <dbReference type="ARBA" id="ARBA00004733"/>
    </source>
</evidence>
<sequence>MTPPRLSDIICGRARRGELAIGIYLIPGFPDWNTSQEALDLCVRHEVDFIEFPAVSDPRWSPRTGPMIARALRDAEPYSEAEATAWLLRAPVRVAVVYGSAWPSPATWSAPPPLRAGVSGYLFESDPPDLASYAVAAAEEGAVIIPAVDATAAGLSDGDRRIISRGGGFVYASLGPETGTRAASPADLRRKRVEVRSVRPDLPVCAAFGIDRPADVEELRGSGGCDGIIIGSAALAKLDEGMPAFSGWLKDIVTASR</sequence>
<name>A0ABN3PG79_9ACTN</name>
<dbReference type="EC" id="4.2.1.20" evidence="3"/>
<gene>
    <name evidence="9" type="primary">trpA_2</name>
    <name evidence="9" type="ORF">GCM10010411_13000</name>
</gene>
<comment type="caution">
    <text evidence="9">The sequence shown here is derived from an EMBL/GenBank/DDBJ whole genome shotgun (WGS) entry which is preliminary data.</text>
</comment>
<evidence type="ECO:0000256" key="7">
    <source>
        <dbReference type="ARBA" id="ARBA00023239"/>
    </source>
</evidence>
<dbReference type="PANTHER" id="PTHR43406">
    <property type="entry name" value="TRYPTOPHAN SYNTHASE, ALPHA CHAIN"/>
    <property type="match status" value="1"/>
</dbReference>
<evidence type="ECO:0000256" key="8">
    <source>
        <dbReference type="ARBA" id="ARBA00049047"/>
    </source>
</evidence>
<dbReference type="InterPro" id="IPR011060">
    <property type="entry name" value="RibuloseP-bd_barrel"/>
</dbReference>